<dbReference type="Proteomes" id="UP001447857">
    <property type="component" value="Chromosome"/>
</dbReference>
<sequence length="255" mass="30355">MNSESEECFRSKIEKYYSLEQSFVPKWYCYRVVTPIYVFTHFINFSSIKGKLLLLIVRGELSEKKICEFLKIVDENNKNIQFDKFVKLNNIFYNEMEMNGIAFLPYKYHSIFETQDKDLYLNTIVTFPIYNCEFNGNESSEEVKLLRRDIVSTIDWDREVSPIIKIRYNNLKTGSRTRGNKFYFVSLNVVLNELDNLQNDDFPDSFVELENYKDEYIHVSALNSSVFLIVNKNRTIVLQDKIQKIKDFTIDFLTR</sequence>
<keyword evidence="2" id="KW-1185">Reference proteome</keyword>
<proteinExistence type="predicted"/>
<gene>
    <name evidence="1" type="ORF">V6624_10265</name>
</gene>
<organism evidence="1 2">
    <name type="scientific">Flavobacterium ginsenosidimutans</name>
    <dbReference type="NCBI Taxonomy" id="687844"/>
    <lineage>
        <taxon>Bacteria</taxon>
        <taxon>Pseudomonadati</taxon>
        <taxon>Bacteroidota</taxon>
        <taxon>Flavobacteriia</taxon>
        <taxon>Flavobacteriales</taxon>
        <taxon>Flavobacteriaceae</taxon>
        <taxon>Flavobacterium</taxon>
    </lineage>
</organism>
<name>A0ABZ2QD02_9FLAO</name>
<reference evidence="1 2" key="1">
    <citation type="submission" date="2024-02" db="EMBL/GenBank/DDBJ databases">
        <title>complete genome of Flavobacterium ginsenosidimutans Str. YTB16.</title>
        <authorList>
            <person name="Wang Q."/>
        </authorList>
    </citation>
    <scope>NUCLEOTIDE SEQUENCE [LARGE SCALE GENOMIC DNA]</scope>
    <source>
        <strain evidence="1 2">YTB16</strain>
    </source>
</reference>
<evidence type="ECO:0000313" key="2">
    <source>
        <dbReference type="Proteomes" id="UP001447857"/>
    </source>
</evidence>
<accession>A0ABZ2QD02</accession>
<protein>
    <submittedName>
        <fullName evidence="1">Uncharacterized protein</fullName>
    </submittedName>
</protein>
<dbReference type="RefSeq" id="WP_111284845.1">
    <property type="nucleotide sequence ID" value="NZ_CP147988.1"/>
</dbReference>
<evidence type="ECO:0000313" key="1">
    <source>
        <dbReference type="EMBL" id="WXK52015.1"/>
    </source>
</evidence>
<dbReference type="EMBL" id="CP147988">
    <property type="protein sequence ID" value="WXK52015.1"/>
    <property type="molecule type" value="Genomic_DNA"/>
</dbReference>